<protein>
    <submittedName>
        <fullName evidence="2">Uncharacterized protein</fullName>
    </submittedName>
</protein>
<sequence>MLKKFLPFVFILLFTHLVHAQNETVEAMTAEVEEMTKEISKRESFTLTLFKKHLVSLSLLRKAADEPALRMSQKHKDNIKSVTRTRYAELLKEDHQSIVDEATKQDINWKKIEFVDLLYKPRAFFKFGQPGYEGLWIFKDTSKKDVLFTMQVDFIILGTDAYILEIDDFKKQLK</sequence>
<dbReference type="EMBL" id="QKZR01000004">
    <property type="protein sequence ID" value="PZX39286.1"/>
    <property type="molecule type" value="Genomic_DNA"/>
</dbReference>
<name>A0ABX5PWV3_9FLAO</name>
<dbReference type="RefSeq" id="WP_041567231.1">
    <property type="nucleotide sequence ID" value="NZ_QKZR01000004.1"/>
</dbReference>
<proteinExistence type="predicted"/>
<evidence type="ECO:0000313" key="3">
    <source>
        <dbReference type="Proteomes" id="UP000248584"/>
    </source>
</evidence>
<feature type="chain" id="PRO_5047348369" evidence="1">
    <location>
        <begin position="21"/>
        <end position="174"/>
    </location>
</feature>
<reference evidence="2 3" key="1">
    <citation type="submission" date="2018-06" db="EMBL/GenBank/DDBJ databases">
        <title>Genomic Encyclopedia of Archaeal and Bacterial Type Strains, Phase II (KMG-II): from individual species to whole genera.</title>
        <authorList>
            <person name="Goeker M."/>
        </authorList>
    </citation>
    <scope>NUCLEOTIDE SEQUENCE [LARGE SCALE GENOMIC DNA]</scope>
    <source>
        <strain evidence="2 3">DSM 17205</strain>
    </source>
</reference>
<evidence type="ECO:0000313" key="2">
    <source>
        <dbReference type="EMBL" id="PZX39286.1"/>
    </source>
</evidence>
<keyword evidence="1" id="KW-0732">Signal</keyword>
<feature type="signal peptide" evidence="1">
    <location>
        <begin position="1"/>
        <end position="20"/>
    </location>
</feature>
<evidence type="ECO:0000256" key="1">
    <source>
        <dbReference type="SAM" id="SignalP"/>
    </source>
</evidence>
<organism evidence="2 3">
    <name type="scientific">Nonlabens dokdonensis</name>
    <dbReference type="NCBI Taxonomy" id="328515"/>
    <lineage>
        <taxon>Bacteria</taxon>
        <taxon>Pseudomonadati</taxon>
        <taxon>Bacteroidota</taxon>
        <taxon>Flavobacteriia</taxon>
        <taxon>Flavobacteriales</taxon>
        <taxon>Flavobacteriaceae</taxon>
        <taxon>Nonlabens</taxon>
    </lineage>
</organism>
<gene>
    <name evidence="2" type="ORF">LX97_02652</name>
</gene>
<accession>A0ABX5PWV3</accession>
<comment type="caution">
    <text evidence="2">The sequence shown here is derived from an EMBL/GenBank/DDBJ whole genome shotgun (WGS) entry which is preliminary data.</text>
</comment>
<dbReference type="Proteomes" id="UP000248584">
    <property type="component" value="Unassembled WGS sequence"/>
</dbReference>
<keyword evidence="3" id="KW-1185">Reference proteome</keyword>